<sequence length="917" mass="102928">MVGRGARGGSRGRGRKRKGRGKITVQNNISTIPNICDEKKETIPLIGRDSKPILVQINRTKQINQILKSRNISNKPSNLSNPQDHSVTEIIPAVGYSFRPRGRPSSTPNTLSKNTNSVMKNMDSTNHGATKIFDIEKKPEKAPSVKSDISNRSYLSEMIPFSFINVPDKRYDDYIPLNMSQIVCEGSIDSSDDDISNSGDDQRIQTGVDLVKSPSRVVTQSVASSPHGSAFDEYEFTTEEEDRLLQDSEEEDFADVETTSETSGPKSNQQIMNSSPFNEPSVKEVFKSKDIILRSDNNITIRAFTSDIFKQNINEVTTPKYNLSTQPKLQHRPIRKKFKWDYQPDNPVKLFSQDTGYESENSNDSIKDCDERVCSPAEQSNSCYKMIPNNSDANSTCSSEWANSKSIRSLKVTCTDQRRTFESVTIPPEDSSFKVPTLPPVKRPPSRPKKSDTSSTGSSDSSTRVMASINNKLGGGDHYRKSSTNTILSSSTRWTGSQKRTVTDSNDKRLRISVPAEPSNVIHDDDSISIIASSLGGDHDVGNLNDLKGLNDTGIKTESEDFGNESLLGEKRPFIENWVEDVNSAAPTEWNMPTSTDSVGFRPEQRQADIQKKDNNMAQPNNKKNINATRVDFKSVPHLLMGVCYFKYIKGICFKKTACRREHEINKDKYLRQFQKSPPEQLVAAYQFLRNLAQSGNYAFYRDIYPVFLLAFGHHKLVNELISCIQDLFMLQSCLDVAEGIEFVVKGLECSGLTFLEAVEKISYNVGFMQYPGLADYLLQLMSRKSHLKNNWDVMKRLIKARGHISPDLASNILLKATNPSMYPPDKSLCKDMYTLIVEQKMTDVSQLEPKCLIPIRTLVTTSMSKATPAPSEVAGNSQVISTSPRENLQEHINAKLHWQREVFERRSYSPEKPNQG</sequence>
<keyword evidence="3" id="KW-1185">Reference proteome</keyword>
<feature type="region of interest" description="Disordered" evidence="1">
    <location>
        <begin position="489"/>
        <end position="508"/>
    </location>
</feature>
<proteinExistence type="predicted"/>
<evidence type="ECO:0000256" key="1">
    <source>
        <dbReference type="SAM" id="MobiDB-lite"/>
    </source>
</evidence>
<name>A0A653DFP2_CALMS</name>
<feature type="compositionally biased region" description="Polar residues" evidence="1">
    <location>
        <begin position="216"/>
        <end position="227"/>
    </location>
</feature>
<feature type="compositionally biased region" description="Polar residues" evidence="1">
    <location>
        <begin position="489"/>
        <end position="500"/>
    </location>
</feature>
<protein>
    <submittedName>
        <fullName evidence="2">Uncharacterized protein</fullName>
    </submittedName>
</protein>
<organism evidence="2 3">
    <name type="scientific">Callosobruchus maculatus</name>
    <name type="common">Southern cowpea weevil</name>
    <name type="synonym">Pulse bruchid</name>
    <dbReference type="NCBI Taxonomy" id="64391"/>
    <lineage>
        <taxon>Eukaryota</taxon>
        <taxon>Metazoa</taxon>
        <taxon>Ecdysozoa</taxon>
        <taxon>Arthropoda</taxon>
        <taxon>Hexapoda</taxon>
        <taxon>Insecta</taxon>
        <taxon>Pterygota</taxon>
        <taxon>Neoptera</taxon>
        <taxon>Endopterygota</taxon>
        <taxon>Coleoptera</taxon>
        <taxon>Polyphaga</taxon>
        <taxon>Cucujiformia</taxon>
        <taxon>Chrysomeloidea</taxon>
        <taxon>Chrysomelidae</taxon>
        <taxon>Bruchinae</taxon>
        <taxon>Bruchini</taxon>
        <taxon>Callosobruchus</taxon>
    </lineage>
</organism>
<feature type="compositionally biased region" description="Basic residues" evidence="1">
    <location>
        <begin position="10"/>
        <end position="21"/>
    </location>
</feature>
<feature type="region of interest" description="Disordered" evidence="1">
    <location>
        <begin position="423"/>
        <end position="464"/>
    </location>
</feature>
<feature type="region of interest" description="Disordered" evidence="1">
    <location>
        <begin position="1"/>
        <end position="23"/>
    </location>
</feature>
<dbReference type="Proteomes" id="UP000410492">
    <property type="component" value="Unassembled WGS sequence"/>
</dbReference>
<gene>
    <name evidence="2" type="ORF">CALMAC_LOCUS16976</name>
</gene>
<evidence type="ECO:0000313" key="2">
    <source>
        <dbReference type="EMBL" id="VEN58676.1"/>
    </source>
</evidence>
<accession>A0A653DFP2</accession>
<evidence type="ECO:0000313" key="3">
    <source>
        <dbReference type="Proteomes" id="UP000410492"/>
    </source>
</evidence>
<dbReference type="AlphaFoldDB" id="A0A653DFP2"/>
<feature type="compositionally biased region" description="Low complexity" evidence="1">
    <location>
        <begin position="453"/>
        <end position="463"/>
    </location>
</feature>
<feature type="compositionally biased region" description="Polar residues" evidence="1">
    <location>
        <begin position="257"/>
        <end position="278"/>
    </location>
</feature>
<dbReference type="OrthoDB" id="6772379at2759"/>
<feature type="region of interest" description="Disordered" evidence="1">
    <location>
        <begin position="216"/>
        <end position="280"/>
    </location>
</feature>
<reference evidence="2 3" key="1">
    <citation type="submission" date="2019-01" db="EMBL/GenBank/DDBJ databases">
        <authorList>
            <person name="Sayadi A."/>
        </authorList>
    </citation>
    <scope>NUCLEOTIDE SEQUENCE [LARGE SCALE GENOMIC DNA]</scope>
</reference>
<dbReference type="EMBL" id="CAACVG010011722">
    <property type="protein sequence ID" value="VEN58676.1"/>
    <property type="molecule type" value="Genomic_DNA"/>
</dbReference>
<feature type="compositionally biased region" description="Acidic residues" evidence="1">
    <location>
        <begin position="232"/>
        <end position="255"/>
    </location>
</feature>